<evidence type="ECO:0000256" key="6">
    <source>
        <dbReference type="SAM" id="SignalP"/>
    </source>
</evidence>
<organism evidence="7 8">
    <name type="scientific">Paenibacillus lutrae</name>
    <dbReference type="NCBI Taxonomy" id="2078573"/>
    <lineage>
        <taxon>Bacteria</taxon>
        <taxon>Bacillati</taxon>
        <taxon>Bacillota</taxon>
        <taxon>Bacilli</taxon>
        <taxon>Bacillales</taxon>
        <taxon>Paenibacillaceae</taxon>
        <taxon>Paenibacillus</taxon>
    </lineage>
</organism>
<keyword evidence="2 6" id="KW-0732">Signal</keyword>
<dbReference type="Gene3D" id="3.40.190.10">
    <property type="entry name" value="Periplasmic binding protein-like II"/>
    <property type="match status" value="2"/>
</dbReference>
<dbReference type="AlphaFoldDB" id="A0A7X3K0N9"/>
<evidence type="ECO:0000256" key="3">
    <source>
        <dbReference type="ARBA" id="ARBA00023136"/>
    </source>
</evidence>
<protein>
    <submittedName>
        <fullName evidence="7">Extracellular solute-binding protein</fullName>
    </submittedName>
</protein>
<dbReference type="PANTHER" id="PTHR43649:SF33">
    <property type="entry name" value="POLYGALACTURONAN_RHAMNOGALACTURONAN-BINDING PROTEIN YTCQ"/>
    <property type="match status" value="1"/>
</dbReference>
<evidence type="ECO:0000256" key="5">
    <source>
        <dbReference type="ARBA" id="ARBA00023288"/>
    </source>
</evidence>
<dbReference type="SUPFAM" id="SSF53850">
    <property type="entry name" value="Periplasmic binding protein-like II"/>
    <property type="match status" value="1"/>
</dbReference>
<evidence type="ECO:0000256" key="2">
    <source>
        <dbReference type="ARBA" id="ARBA00022729"/>
    </source>
</evidence>
<dbReference type="InterPro" id="IPR050490">
    <property type="entry name" value="Bact_solute-bd_prot1"/>
</dbReference>
<keyword evidence="8" id="KW-1185">Reference proteome</keyword>
<dbReference type="OrthoDB" id="355435at2"/>
<dbReference type="EMBL" id="RHLK01000012">
    <property type="protein sequence ID" value="MVP01358.1"/>
    <property type="molecule type" value="Genomic_DNA"/>
</dbReference>
<feature type="signal peptide" evidence="6">
    <location>
        <begin position="1"/>
        <end position="25"/>
    </location>
</feature>
<proteinExistence type="predicted"/>
<evidence type="ECO:0000313" key="8">
    <source>
        <dbReference type="Proteomes" id="UP000490800"/>
    </source>
</evidence>
<dbReference type="Pfam" id="PF01547">
    <property type="entry name" value="SBP_bac_1"/>
    <property type="match status" value="1"/>
</dbReference>
<comment type="caution">
    <text evidence="7">The sequence shown here is derived from an EMBL/GenBank/DDBJ whole genome shotgun (WGS) entry which is preliminary data.</text>
</comment>
<dbReference type="Proteomes" id="UP000490800">
    <property type="component" value="Unassembled WGS sequence"/>
</dbReference>
<evidence type="ECO:0000313" key="7">
    <source>
        <dbReference type="EMBL" id="MVP01358.1"/>
    </source>
</evidence>
<dbReference type="RefSeq" id="WP_157337697.1">
    <property type="nucleotide sequence ID" value="NZ_RHLK01000012.1"/>
</dbReference>
<keyword evidence="3" id="KW-0472">Membrane</keyword>
<accession>A0A7X3K0N9</accession>
<keyword evidence="4" id="KW-0564">Palmitate</keyword>
<name>A0A7X3K0N9_9BACL</name>
<keyword evidence="1" id="KW-1003">Cell membrane</keyword>
<gene>
    <name evidence="7" type="ORF">EDM21_17825</name>
</gene>
<dbReference type="PROSITE" id="PS51257">
    <property type="entry name" value="PROKAR_LIPOPROTEIN"/>
    <property type="match status" value="1"/>
</dbReference>
<dbReference type="InterPro" id="IPR006059">
    <property type="entry name" value="SBP"/>
</dbReference>
<reference evidence="7 8" key="1">
    <citation type="journal article" date="2019" name="Microorganisms">
        <title>Paenibacillus lutrae sp. nov., A Chitinolytic Species Isolated from A River Otter in Castril Natural Park, Granada, Spain.</title>
        <authorList>
            <person name="Rodriguez M."/>
            <person name="Reina J.C."/>
            <person name="Bejar V."/>
            <person name="Llamas I."/>
        </authorList>
    </citation>
    <scope>NUCLEOTIDE SEQUENCE [LARGE SCALE GENOMIC DNA]</scope>
    <source>
        <strain evidence="7 8">N10</strain>
    </source>
</reference>
<dbReference type="PANTHER" id="PTHR43649">
    <property type="entry name" value="ARABINOSE-BINDING PROTEIN-RELATED"/>
    <property type="match status" value="1"/>
</dbReference>
<evidence type="ECO:0000256" key="4">
    <source>
        <dbReference type="ARBA" id="ARBA00023139"/>
    </source>
</evidence>
<feature type="chain" id="PRO_5039278520" evidence="6">
    <location>
        <begin position="26"/>
        <end position="437"/>
    </location>
</feature>
<sequence length="437" mass="47424">MRKTAVKGMSLLLAMALVLMLAACGNGDDKSSGGTGTDGKTGEAVKLKFYAQYSGENIPVYDAAKAELKKVMPEVDVDFEVAAQDDEQKIKTYAAAGNLPDIFFASSGLIDVFKKSNNILALDDVIKENKIEEKLNETSKTLLWDQDGHSYAVPNVGQWASLIFINKKVFEDNGVKVPANYDEFLTAVQTFKSKNITPLSLFAKEKWPGVQLMDMAIVSEEPGGLKKLESGQGTFSDAAYTKAADKLSKLTAAGLLSSGAFNTNWEDALAQFTSGKAAMTLNGAWAMNDITKAMGDNVDIIYAPFADKDKAEAVKWNVSGGGFNQGFAVSANSKNKDIAAKYAALFSIEFAKQRIMLLGDPNPILKDAPQPNTPHGALQKKYVADSANFKTMTTFPWGLSNAKFKTSVEDNTQKFLVDRKTDAYINDMNKALELARK</sequence>
<evidence type="ECO:0000256" key="1">
    <source>
        <dbReference type="ARBA" id="ARBA00022475"/>
    </source>
</evidence>
<keyword evidence="5" id="KW-0449">Lipoprotein</keyword>